<feature type="non-terminal residue" evidence="2">
    <location>
        <position position="61"/>
    </location>
</feature>
<evidence type="ECO:0000259" key="1">
    <source>
        <dbReference type="Pfam" id="PF20030"/>
    </source>
</evidence>
<feature type="domain" description="MoxR" evidence="1">
    <location>
        <begin position="7"/>
        <end position="58"/>
    </location>
</feature>
<dbReference type="EMBL" id="DQUG01000122">
    <property type="protein sequence ID" value="HIP75092.1"/>
    <property type="molecule type" value="Genomic_DNA"/>
</dbReference>
<evidence type="ECO:0000313" key="3">
    <source>
        <dbReference type="Proteomes" id="UP000649326"/>
    </source>
</evidence>
<dbReference type="InterPro" id="IPR027417">
    <property type="entry name" value="P-loop_NTPase"/>
</dbReference>
<dbReference type="InterPro" id="IPR045427">
    <property type="entry name" value="MoxR"/>
</dbReference>
<evidence type="ECO:0000313" key="2">
    <source>
        <dbReference type="EMBL" id="HIP75092.1"/>
    </source>
</evidence>
<dbReference type="Pfam" id="PF20030">
    <property type="entry name" value="bpMoxR"/>
    <property type="match status" value="1"/>
</dbReference>
<dbReference type="SUPFAM" id="SSF52540">
    <property type="entry name" value="P-loop containing nucleoside triphosphate hydrolases"/>
    <property type="match status" value="1"/>
</dbReference>
<accession>A0A832ZAM3</accession>
<dbReference type="Gene3D" id="3.40.50.300">
    <property type="entry name" value="P-loop containing nucleotide triphosphate hydrolases"/>
    <property type="match status" value="1"/>
</dbReference>
<organism evidence="2 3">
    <name type="scientific">Thermococcus paralvinellae</name>
    <dbReference type="NCBI Taxonomy" id="582419"/>
    <lineage>
        <taxon>Archaea</taxon>
        <taxon>Methanobacteriati</taxon>
        <taxon>Methanobacteriota</taxon>
        <taxon>Thermococci</taxon>
        <taxon>Thermococcales</taxon>
        <taxon>Thermococcaceae</taxon>
        <taxon>Thermococcus</taxon>
    </lineage>
</organism>
<protein>
    <submittedName>
        <fullName evidence="2">Magnesium chelatase</fullName>
    </submittedName>
</protein>
<reference evidence="2" key="1">
    <citation type="journal article" date="2020" name="ISME J.">
        <title>Gammaproteobacteria mediating utilization of methyl-, sulfur- and petroleum organic compounds in deep ocean hydrothermal plumes.</title>
        <authorList>
            <person name="Zhou Z."/>
            <person name="Liu Y."/>
            <person name="Pan J."/>
            <person name="Cron B.R."/>
            <person name="Toner B.M."/>
            <person name="Anantharaman K."/>
            <person name="Breier J.A."/>
            <person name="Dick G.J."/>
            <person name="Li M."/>
        </authorList>
    </citation>
    <scope>NUCLEOTIDE SEQUENCE</scope>
    <source>
        <strain evidence="2">SZUA-1451</strain>
    </source>
</reference>
<gene>
    <name evidence="2" type="ORF">EYH13_02890</name>
</gene>
<dbReference type="Proteomes" id="UP000649326">
    <property type="component" value="Unassembled WGS sequence"/>
</dbReference>
<proteinExistence type="predicted"/>
<sequence>MNGKEFLEKLKEEIHNAVVGKDDVIELLAVALLAEGHVILDGFPGVAKTTIAKSFANATGL</sequence>
<comment type="caution">
    <text evidence="2">The sequence shown here is derived from an EMBL/GenBank/DDBJ whole genome shotgun (WGS) entry which is preliminary data.</text>
</comment>
<name>A0A832ZAM3_9EURY</name>
<dbReference type="AlphaFoldDB" id="A0A832ZAM3"/>